<reference evidence="2 3" key="1">
    <citation type="journal article" date="2019" name="Front. Microbiol.">
        <title>Ammonia Oxidation by the Arctic Terrestrial Thaumarchaeote Candidatus Nitrosocosmicus arcticus Is Stimulated by Increasing Temperatures.</title>
        <authorList>
            <person name="Alves R.J.E."/>
            <person name="Kerou M."/>
            <person name="Zappe A."/>
            <person name="Bittner R."/>
            <person name="Abby S.S."/>
            <person name="Schmidt H.A."/>
            <person name="Pfeifer K."/>
            <person name="Schleper C."/>
        </authorList>
    </citation>
    <scope>NUCLEOTIDE SEQUENCE [LARGE SCALE GENOMIC DNA]</scope>
    <source>
        <strain evidence="2 3">Kfb</strain>
    </source>
</reference>
<dbReference type="AlphaFoldDB" id="A0A557SX02"/>
<dbReference type="EMBL" id="VOAH01000004">
    <property type="protein sequence ID" value="TVP41123.1"/>
    <property type="molecule type" value="Genomic_DNA"/>
</dbReference>
<dbReference type="InterPro" id="IPR027392">
    <property type="entry name" value="TF_Znf"/>
</dbReference>
<proteinExistence type="predicted"/>
<dbReference type="Proteomes" id="UP000315289">
    <property type="component" value="Unassembled WGS sequence"/>
</dbReference>
<dbReference type="OrthoDB" id="11143at2157"/>
<feature type="domain" description="Transcription factor zinc-finger" evidence="1">
    <location>
        <begin position="5"/>
        <end position="31"/>
    </location>
</feature>
<name>A0A557SX02_9ARCH</name>
<accession>A0A557SX02</accession>
<protein>
    <recommendedName>
        <fullName evidence="1">Transcription factor zinc-finger domain-containing protein</fullName>
    </recommendedName>
</protein>
<evidence type="ECO:0000313" key="2">
    <source>
        <dbReference type="EMBL" id="TVP41123.1"/>
    </source>
</evidence>
<gene>
    <name evidence="2" type="ORF">NARC_40085</name>
</gene>
<dbReference type="Pfam" id="PF13453">
    <property type="entry name" value="Zn_ribbon_TFIIB"/>
    <property type="match status" value="1"/>
</dbReference>
<organism evidence="2 3">
    <name type="scientific">Candidatus Nitrosocosmicus arcticus</name>
    <dbReference type="NCBI Taxonomy" id="2035267"/>
    <lineage>
        <taxon>Archaea</taxon>
        <taxon>Nitrososphaerota</taxon>
        <taxon>Nitrososphaeria</taxon>
        <taxon>Nitrososphaerales</taxon>
        <taxon>Nitrososphaeraceae</taxon>
        <taxon>Candidatus Nitrosocosmicus</taxon>
    </lineage>
</organism>
<evidence type="ECO:0000259" key="1">
    <source>
        <dbReference type="Pfam" id="PF13453"/>
    </source>
</evidence>
<evidence type="ECO:0000313" key="3">
    <source>
        <dbReference type="Proteomes" id="UP000315289"/>
    </source>
</evidence>
<keyword evidence="3" id="KW-1185">Reference proteome</keyword>
<comment type="caution">
    <text evidence="2">The sequence shown here is derived from an EMBL/GenBank/DDBJ whole genome shotgun (WGS) entry which is preliminary data.</text>
</comment>
<sequence>MRFSNKYGVEIDHCPRCRGVWLDRGELEKVANIQNQYEDDHYQKYHHGKDHDDDDDYYNRRKHRKKGFFGDMFDFD</sequence>